<name>A0A1A5ZV05_9TREE</name>
<evidence type="ECO:0000256" key="2">
    <source>
        <dbReference type="ARBA" id="ARBA00023242"/>
    </source>
</evidence>
<dbReference type="PANTHER" id="PTHR31001:SF89">
    <property type="entry name" value="ZN(2)-C6 FUNGAL-TYPE DOMAIN-CONTAINING PROTEIN"/>
    <property type="match status" value="1"/>
</dbReference>
<keyword evidence="6" id="KW-1185">Reference proteome</keyword>
<gene>
    <name evidence="4" type="ORF">I303_08404</name>
    <name evidence="5" type="ORF">I303_106339</name>
</gene>
<dbReference type="RefSeq" id="XP_018259475.1">
    <property type="nucleotide sequence ID" value="XM_018411663.1"/>
</dbReference>
<accession>A0A1A5ZV05</accession>
<feature type="region of interest" description="Disordered" evidence="3">
    <location>
        <begin position="101"/>
        <end position="120"/>
    </location>
</feature>
<dbReference type="PANTHER" id="PTHR31001">
    <property type="entry name" value="UNCHARACTERIZED TRANSCRIPTIONAL REGULATORY PROTEIN"/>
    <property type="match status" value="1"/>
</dbReference>
<evidence type="ECO:0000256" key="3">
    <source>
        <dbReference type="SAM" id="MobiDB-lite"/>
    </source>
</evidence>
<comment type="subcellular location">
    <subcellularLocation>
        <location evidence="1">Nucleus</location>
    </subcellularLocation>
</comment>
<dbReference type="AlphaFoldDB" id="A0A1A5ZV05"/>
<dbReference type="EMBL" id="CP144537">
    <property type="protein sequence ID" value="WWC63734.1"/>
    <property type="molecule type" value="Genomic_DNA"/>
</dbReference>
<feature type="compositionally biased region" description="Polar residues" evidence="3">
    <location>
        <begin position="72"/>
        <end position="83"/>
    </location>
</feature>
<sequence length="688" mass="76652">MDGHAPTTSTNSQSAPATSYEVDALKQRMEQLERHIVRLVDIVDTAHTSNGSTHKSSPRSHSAYPTPYSGHTAPTPSAGPSKSTTIDKAFLALDDLSRGYVDTPNSASREEPAKRPLTGSDIPRPVDIWPSIFTVNDSQLPDPKTSRLIYDIAAALPNDQTVTILIDHHLSNDGIFWHFIQENVLKAELLQFSQVRYGPSLILVDPAWLTLLIAILRVSIQSLLSEGDLAVILLVGDKVTLESMDAMLADAFESAMHASKFLHKPQVRILQALLISMSPQQLGCFLDCKTERGVLWHDVAISLCTHLGLAHIDDSVADNDLPQDPAFPPSAPLYTREWSARFSHSLLFMDEVIAAIETDRRGSSSTRAIRLSAEHVSTPSPRNFRDEDLWREGVDVIPRVEPCPSFVLTETSWQIHGLRAAYFWKIISGLIRDPSTMTPEIIRSIDSEIRLGDYELLSLRNSHQLNRVQDILLESFHGSYQQRCLRLHRRYFLQSYSDSAYDFSQSAALSAARSIIKGHKDVVRKYDTFSPRFLTLVFFSHHISATVLLFIHGCLRPSDRHGVQGELQSSLSLFVDAKPPNSVKDRQAWTLSVGRGKLFVEAMLQALTGHPPADLPSIENYLLELNNRCVEPPPANVDSVADYDDFQQVPLSSLLGLFDHSTSGYVQNGDVSEQNPAQLDWDSMFMGF</sequence>
<dbReference type="CDD" id="cd12148">
    <property type="entry name" value="fungal_TF_MHR"/>
    <property type="match status" value="1"/>
</dbReference>
<dbReference type="InterPro" id="IPR050613">
    <property type="entry name" value="Sec_Metabolite_Reg"/>
</dbReference>
<feature type="region of interest" description="Disordered" evidence="3">
    <location>
        <begin position="1"/>
        <end position="22"/>
    </location>
</feature>
<dbReference type="EMBL" id="KI894037">
    <property type="protein sequence ID" value="OBR81633.1"/>
    <property type="molecule type" value="Genomic_DNA"/>
</dbReference>
<feature type="compositionally biased region" description="Polar residues" evidence="3">
    <location>
        <begin position="1"/>
        <end position="17"/>
    </location>
</feature>
<dbReference type="Proteomes" id="UP000078595">
    <property type="component" value="Chromosome 8"/>
</dbReference>
<reference evidence="5" key="3">
    <citation type="submission" date="2024-02" db="EMBL/GenBank/DDBJ databases">
        <title>Comparative genomics of Cryptococcus and Kwoniella reveals pathogenesis evolution and contrasting modes of karyotype evolution via chromosome fusion or intercentromeric recombination.</title>
        <authorList>
            <person name="Coelho M.A."/>
            <person name="David-Palma M."/>
            <person name="Shea T."/>
            <person name="Bowers K."/>
            <person name="McGinley-Smith S."/>
            <person name="Mohammad A.W."/>
            <person name="Gnirke A."/>
            <person name="Yurkov A.M."/>
            <person name="Nowrousian M."/>
            <person name="Sun S."/>
            <person name="Cuomo C.A."/>
            <person name="Heitman J."/>
        </authorList>
    </citation>
    <scope>NUCLEOTIDE SEQUENCE</scope>
    <source>
        <strain evidence="5">CBS 10117</strain>
    </source>
</reference>
<evidence type="ECO:0000256" key="1">
    <source>
        <dbReference type="ARBA" id="ARBA00004123"/>
    </source>
</evidence>
<feature type="region of interest" description="Disordered" evidence="3">
    <location>
        <begin position="47"/>
        <end position="83"/>
    </location>
</feature>
<organism evidence="4">
    <name type="scientific">Kwoniella dejecticola CBS 10117</name>
    <dbReference type="NCBI Taxonomy" id="1296121"/>
    <lineage>
        <taxon>Eukaryota</taxon>
        <taxon>Fungi</taxon>
        <taxon>Dikarya</taxon>
        <taxon>Basidiomycota</taxon>
        <taxon>Agaricomycotina</taxon>
        <taxon>Tremellomycetes</taxon>
        <taxon>Tremellales</taxon>
        <taxon>Cryptococcaceae</taxon>
        <taxon>Kwoniella</taxon>
    </lineage>
</organism>
<dbReference type="OrthoDB" id="3364175at2759"/>
<reference evidence="4" key="1">
    <citation type="submission" date="2013-07" db="EMBL/GenBank/DDBJ databases">
        <title>The Genome Sequence of Cryptococcus dejecticola CBS10117.</title>
        <authorList>
            <consortium name="The Broad Institute Genome Sequencing Platform"/>
            <person name="Cuomo C."/>
            <person name="Litvintseva A."/>
            <person name="Chen Y."/>
            <person name="Heitman J."/>
            <person name="Sun S."/>
            <person name="Springer D."/>
            <person name="Dromer F."/>
            <person name="Young S.K."/>
            <person name="Zeng Q."/>
            <person name="Gargeya S."/>
            <person name="Fitzgerald M."/>
            <person name="Abouelleil A."/>
            <person name="Alvarado L."/>
            <person name="Berlin A.M."/>
            <person name="Chapman S.B."/>
            <person name="Dewar J."/>
            <person name="Goldberg J."/>
            <person name="Griggs A."/>
            <person name="Gujja S."/>
            <person name="Hansen M."/>
            <person name="Howarth C."/>
            <person name="Imamovic A."/>
            <person name="Larimer J."/>
            <person name="McCowan C."/>
            <person name="Murphy C."/>
            <person name="Pearson M."/>
            <person name="Priest M."/>
            <person name="Roberts A."/>
            <person name="Saif S."/>
            <person name="Shea T."/>
            <person name="Sykes S."/>
            <person name="Wortman J."/>
            <person name="Nusbaum C."/>
            <person name="Birren B."/>
        </authorList>
    </citation>
    <scope>NUCLEOTIDE SEQUENCE [LARGE SCALE GENOMIC DNA]</scope>
    <source>
        <strain evidence="4">CBS 10117</strain>
    </source>
</reference>
<evidence type="ECO:0000313" key="5">
    <source>
        <dbReference type="EMBL" id="WWC63734.1"/>
    </source>
</evidence>
<protein>
    <recommendedName>
        <fullName evidence="7">Transcription factor domain-containing protein</fullName>
    </recommendedName>
</protein>
<keyword evidence="2" id="KW-0539">Nucleus</keyword>
<dbReference type="KEGG" id="kdj:28972103"/>
<evidence type="ECO:0008006" key="7">
    <source>
        <dbReference type="Google" id="ProtNLM"/>
    </source>
</evidence>
<proteinExistence type="predicted"/>
<evidence type="ECO:0000313" key="4">
    <source>
        <dbReference type="EMBL" id="OBR81633.1"/>
    </source>
</evidence>
<dbReference type="VEuPathDB" id="FungiDB:I303_08404"/>
<dbReference type="STRING" id="1296121.A0A1A5ZV05"/>
<dbReference type="GeneID" id="28972103"/>
<evidence type="ECO:0000313" key="6">
    <source>
        <dbReference type="Proteomes" id="UP000078595"/>
    </source>
</evidence>
<reference evidence="5" key="2">
    <citation type="submission" date="2013-07" db="EMBL/GenBank/DDBJ databases">
        <authorList>
            <consortium name="The Broad Institute Genome Sequencing Platform"/>
            <person name="Cuomo C."/>
            <person name="Litvintseva A."/>
            <person name="Chen Y."/>
            <person name="Heitman J."/>
            <person name="Sun S."/>
            <person name="Springer D."/>
            <person name="Dromer F."/>
            <person name="Young S.K."/>
            <person name="Zeng Q."/>
            <person name="Gargeya S."/>
            <person name="Fitzgerald M."/>
            <person name="Abouelleil A."/>
            <person name="Alvarado L."/>
            <person name="Berlin A.M."/>
            <person name="Chapman S.B."/>
            <person name="Dewar J."/>
            <person name="Goldberg J."/>
            <person name="Griggs A."/>
            <person name="Gujja S."/>
            <person name="Hansen M."/>
            <person name="Howarth C."/>
            <person name="Imamovic A."/>
            <person name="Larimer J."/>
            <person name="McCowan C."/>
            <person name="Murphy C."/>
            <person name="Pearson M."/>
            <person name="Priest M."/>
            <person name="Roberts A."/>
            <person name="Saif S."/>
            <person name="Shea T."/>
            <person name="Sykes S."/>
            <person name="Wortman J."/>
            <person name="Nusbaum C."/>
            <person name="Birren B."/>
        </authorList>
    </citation>
    <scope>NUCLEOTIDE SEQUENCE</scope>
    <source>
        <strain evidence="5">CBS 10117</strain>
    </source>
</reference>
<dbReference type="GO" id="GO:0005634">
    <property type="term" value="C:nucleus"/>
    <property type="evidence" value="ECO:0007669"/>
    <property type="project" value="UniProtKB-SubCell"/>
</dbReference>